<accession>A0A1H8QZY0</accession>
<proteinExistence type="predicted"/>
<protein>
    <submittedName>
        <fullName evidence="1">Uncharacterized protein</fullName>
    </submittedName>
</protein>
<keyword evidence="2" id="KW-1185">Reference proteome</keyword>
<dbReference type="AlphaFoldDB" id="A0A1H8QZY0"/>
<organism evidence="1 2">
    <name type="scientific">Amphibacillus marinus</name>
    <dbReference type="NCBI Taxonomy" id="872970"/>
    <lineage>
        <taxon>Bacteria</taxon>
        <taxon>Bacillati</taxon>
        <taxon>Bacillota</taxon>
        <taxon>Bacilli</taxon>
        <taxon>Bacillales</taxon>
        <taxon>Bacillaceae</taxon>
        <taxon>Amphibacillus</taxon>
    </lineage>
</organism>
<sequence length="100" mass="11439">MMRQILAITESMLEALVVLHVSKASNTEWLEGIHDVANGYASVMRALKVLDIKLQHQLDSNFQDILAHYDNGERTVEVLIVEATAWQRELEALFHPYVLH</sequence>
<dbReference type="EMBL" id="FODJ01000009">
    <property type="protein sequence ID" value="SEO59656.1"/>
    <property type="molecule type" value="Genomic_DNA"/>
</dbReference>
<evidence type="ECO:0000313" key="2">
    <source>
        <dbReference type="Proteomes" id="UP000199300"/>
    </source>
</evidence>
<evidence type="ECO:0000313" key="1">
    <source>
        <dbReference type="EMBL" id="SEO59656.1"/>
    </source>
</evidence>
<name>A0A1H8QZY0_9BACI</name>
<dbReference type="Proteomes" id="UP000199300">
    <property type="component" value="Unassembled WGS sequence"/>
</dbReference>
<gene>
    <name evidence="1" type="ORF">SAMN04488134_109102</name>
</gene>
<reference evidence="1 2" key="1">
    <citation type="submission" date="2016-10" db="EMBL/GenBank/DDBJ databases">
        <authorList>
            <person name="de Groot N.N."/>
        </authorList>
    </citation>
    <scope>NUCLEOTIDE SEQUENCE [LARGE SCALE GENOMIC DNA]</scope>
    <source>
        <strain evidence="1 2">CGMCC 1.10434</strain>
    </source>
</reference>
<dbReference type="STRING" id="872970.SAMN04488134_109102"/>